<dbReference type="Pfam" id="PF01189">
    <property type="entry name" value="Methyltr_RsmB-F"/>
    <property type="match status" value="1"/>
</dbReference>
<evidence type="ECO:0000256" key="6">
    <source>
        <dbReference type="PROSITE-ProRule" id="PRU01023"/>
    </source>
</evidence>
<reference evidence="8 9" key="1">
    <citation type="submission" date="2020-02" db="EMBL/GenBank/DDBJ databases">
        <title>Comparative genomics of sulfur disproportionating microorganisms.</title>
        <authorList>
            <person name="Ward L.M."/>
            <person name="Bertran E."/>
            <person name="Johnston D.T."/>
        </authorList>
    </citation>
    <scope>NUCLEOTIDE SEQUENCE [LARGE SCALE GENOMIC DNA]</scope>
    <source>
        <strain evidence="8 9">DSM 100025</strain>
    </source>
</reference>
<dbReference type="PROSITE" id="PS01153">
    <property type="entry name" value="NOL1_NOP2_SUN"/>
    <property type="match status" value="1"/>
</dbReference>
<feature type="active site" description="Nucleophile" evidence="6">
    <location>
        <position position="227"/>
    </location>
</feature>
<dbReference type="Gene3D" id="3.30.70.1170">
    <property type="entry name" value="Sun protein, domain 3"/>
    <property type="match status" value="1"/>
</dbReference>
<dbReference type="SUPFAM" id="SSF53335">
    <property type="entry name" value="S-adenosyl-L-methionine-dependent methyltransferases"/>
    <property type="match status" value="1"/>
</dbReference>
<evidence type="ECO:0000256" key="2">
    <source>
        <dbReference type="ARBA" id="ARBA00022603"/>
    </source>
</evidence>
<feature type="binding site" evidence="6">
    <location>
        <position position="131"/>
    </location>
    <ligand>
        <name>S-adenosyl-L-methionine</name>
        <dbReference type="ChEBI" id="CHEBI:59789"/>
    </ligand>
</feature>
<evidence type="ECO:0000313" key="8">
    <source>
        <dbReference type="EMBL" id="NDY42824.1"/>
    </source>
</evidence>
<comment type="caution">
    <text evidence="8">The sequence shown here is derived from an EMBL/GenBank/DDBJ whole genome shotgun (WGS) entry which is preliminary data.</text>
</comment>
<gene>
    <name evidence="8" type="ORF">G3N55_08205</name>
</gene>
<keyword evidence="9" id="KW-1185">Reference proteome</keyword>
<dbReference type="NCBIfam" id="TIGR00446">
    <property type="entry name" value="nop2p"/>
    <property type="match status" value="1"/>
</dbReference>
<comment type="similarity">
    <text evidence="1 6">Belongs to the class I-like SAM-binding methyltransferase superfamily. RsmB/NOP family.</text>
</comment>
<feature type="binding site" evidence="6">
    <location>
        <begin position="107"/>
        <end position="113"/>
    </location>
    <ligand>
        <name>S-adenosyl-L-methionine</name>
        <dbReference type="ChEBI" id="CHEBI:59789"/>
    </ligand>
</feature>
<evidence type="ECO:0000256" key="1">
    <source>
        <dbReference type="ARBA" id="ARBA00007494"/>
    </source>
</evidence>
<feature type="binding site" evidence="6">
    <location>
        <position position="174"/>
    </location>
    <ligand>
        <name>S-adenosyl-L-methionine</name>
        <dbReference type="ChEBI" id="CHEBI:59789"/>
    </ligand>
</feature>
<protein>
    <submittedName>
        <fullName evidence="8">RsmB/NOP family class I SAM-dependent RNA methyltransferase</fullName>
    </submittedName>
</protein>
<feature type="non-terminal residue" evidence="8">
    <location>
        <position position="1"/>
    </location>
</feature>
<dbReference type="InterPro" id="IPR049560">
    <property type="entry name" value="MeTrfase_RsmB-F_NOP2_cat"/>
</dbReference>
<accession>A0A6N9TSV5</accession>
<dbReference type="GO" id="GO:0006396">
    <property type="term" value="P:RNA processing"/>
    <property type="evidence" value="ECO:0007669"/>
    <property type="project" value="InterPro"/>
</dbReference>
<evidence type="ECO:0000313" key="9">
    <source>
        <dbReference type="Proteomes" id="UP000469346"/>
    </source>
</evidence>
<comment type="caution">
    <text evidence="6">Lacks conserved residue(s) required for the propagation of feature annotation.</text>
</comment>
<dbReference type="PROSITE" id="PS51686">
    <property type="entry name" value="SAM_MT_RSMB_NOP"/>
    <property type="match status" value="1"/>
</dbReference>
<keyword evidence="5 6" id="KW-0694">RNA-binding</keyword>
<dbReference type="RefSeq" id="WP_163298952.1">
    <property type="nucleotide sequence ID" value="NZ_JAAGRR010000088.1"/>
</dbReference>
<keyword evidence="3 6" id="KW-0808">Transferase</keyword>
<dbReference type="InterPro" id="IPR018314">
    <property type="entry name" value="RsmB/NOL1/NOP2-like_CS"/>
</dbReference>
<dbReference type="InterPro" id="IPR001678">
    <property type="entry name" value="MeTrfase_RsmB-F_NOP2_dom"/>
</dbReference>
<dbReference type="Proteomes" id="UP000469346">
    <property type="component" value="Unassembled WGS sequence"/>
</dbReference>
<dbReference type="GO" id="GO:0008173">
    <property type="term" value="F:RNA methyltransferase activity"/>
    <property type="evidence" value="ECO:0007669"/>
    <property type="project" value="InterPro"/>
</dbReference>
<dbReference type="InterPro" id="IPR023267">
    <property type="entry name" value="RCMT"/>
</dbReference>
<keyword evidence="2 6" id="KW-0489">Methyltransferase</keyword>
<dbReference type="GO" id="GO:0003723">
    <property type="term" value="F:RNA binding"/>
    <property type="evidence" value="ECO:0007669"/>
    <property type="project" value="UniProtKB-UniRule"/>
</dbReference>
<dbReference type="AlphaFoldDB" id="A0A6N9TSV5"/>
<evidence type="ECO:0000256" key="5">
    <source>
        <dbReference type="ARBA" id="ARBA00022884"/>
    </source>
</evidence>
<proteinExistence type="inferred from homology"/>
<evidence type="ECO:0000259" key="7">
    <source>
        <dbReference type="PROSITE" id="PS51686"/>
    </source>
</evidence>
<dbReference type="Gene3D" id="3.40.50.150">
    <property type="entry name" value="Vaccinia Virus protein VP39"/>
    <property type="match status" value="1"/>
</dbReference>
<dbReference type="GO" id="GO:0008757">
    <property type="term" value="F:S-adenosylmethionine-dependent methyltransferase activity"/>
    <property type="evidence" value="ECO:0007669"/>
    <property type="project" value="InterPro"/>
</dbReference>
<dbReference type="GO" id="GO:0001510">
    <property type="term" value="P:RNA methylation"/>
    <property type="evidence" value="ECO:0007669"/>
    <property type="project" value="InterPro"/>
</dbReference>
<evidence type="ECO:0000256" key="4">
    <source>
        <dbReference type="ARBA" id="ARBA00022691"/>
    </source>
</evidence>
<feature type="domain" description="SAM-dependent MTase RsmB/NOP-type" evidence="7">
    <location>
        <begin position="17"/>
        <end position="298"/>
    </location>
</feature>
<evidence type="ECO:0000256" key="3">
    <source>
        <dbReference type="ARBA" id="ARBA00022679"/>
    </source>
</evidence>
<dbReference type="PANTHER" id="PTHR22807:SF30">
    <property type="entry name" value="28S RRNA (CYTOSINE(4447)-C(5))-METHYLTRANSFERASE-RELATED"/>
    <property type="match status" value="1"/>
</dbReference>
<dbReference type="PANTHER" id="PTHR22807">
    <property type="entry name" value="NOP2 YEAST -RELATED NOL1/NOP2/FMU SUN DOMAIN-CONTAINING"/>
    <property type="match status" value="1"/>
</dbReference>
<organism evidence="8 9">
    <name type="scientific">Dissulfurirhabdus thermomarina</name>
    <dbReference type="NCBI Taxonomy" id="1765737"/>
    <lineage>
        <taxon>Bacteria</taxon>
        <taxon>Deltaproteobacteria</taxon>
        <taxon>Dissulfurirhabdaceae</taxon>
        <taxon>Dissulfurirhabdus</taxon>
    </lineage>
</organism>
<dbReference type="EMBL" id="JAAGRR010000088">
    <property type="protein sequence ID" value="NDY42824.1"/>
    <property type="molecule type" value="Genomic_DNA"/>
</dbReference>
<name>A0A6N9TSV5_DISTH</name>
<sequence length="299" mass="32158">RSRLRDYLDFIPDPEAYAAHLERPLPPYLRLNPLKGDPGATLGLLEAAGVKLAPVPGVPGFHRAAYPGPLGATDAHQLGLVYVQALTSAMPVLALDPRPGELVLDLCAAPGGKTTHAAQLMADTGAIVANDRKMGRLSALTANLKRMGVTCAAVTCYRGDAFPPGARFDRVLLDAPCSGEGKYRVGREGALLAARRGRTDLPAIQKGLIVKAFDLVRPGGVLVYATCTLNPDENEAVLQYLYKRRKAEPVPWQPPLPSGPGLERFKGASYDPRCRYARRFYPHQVDSVGFFVAKVARPG</sequence>
<dbReference type="InterPro" id="IPR029063">
    <property type="entry name" value="SAM-dependent_MTases_sf"/>
</dbReference>
<keyword evidence="4 6" id="KW-0949">S-adenosyl-L-methionine</keyword>
<dbReference type="InterPro" id="IPR011023">
    <property type="entry name" value="Nop2p"/>
</dbReference>
<dbReference type="PRINTS" id="PR02008">
    <property type="entry name" value="RCMTFAMILY"/>
</dbReference>